<evidence type="ECO:0000313" key="1">
    <source>
        <dbReference type="EMBL" id="CAF1226359.1"/>
    </source>
</evidence>
<proteinExistence type="predicted"/>
<comment type="caution">
    <text evidence="1">The sequence shown here is derived from an EMBL/GenBank/DDBJ whole genome shotgun (WGS) entry which is preliminary data.</text>
</comment>
<organism evidence="1 2">
    <name type="scientific">Rotaria sordida</name>
    <dbReference type="NCBI Taxonomy" id="392033"/>
    <lineage>
        <taxon>Eukaryota</taxon>
        <taxon>Metazoa</taxon>
        <taxon>Spiralia</taxon>
        <taxon>Gnathifera</taxon>
        <taxon>Rotifera</taxon>
        <taxon>Eurotatoria</taxon>
        <taxon>Bdelloidea</taxon>
        <taxon>Philodinida</taxon>
        <taxon>Philodinidae</taxon>
        <taxon>Rotaria</taxon>
    </lineage>
</organism>
<accession>A0A814Y788</accession>
<name>A0A814Y788_9BILA</name>
<evidence type="ECO:0000313" key="2">
    <source>
        <dbReference type="Proteomes" id="UP000663864"/>
    </source>
</evidence>
<feature type="non-terminal residue" evidence="1">
    <location>
        <position position="1"/>
    </location>
</feature>
<protein>
    <submittedName>
        <fullName evidence="1">Uncharacterized protein</fullName>
    </submittedName>
</protein>
<sequence length="9" mass="988">MGADIIGRR</sequence>
<reference evidence="1" key="1">
    <citation type="submission" date="2021-02" db="EMBL/GenBank/DDBJ databases">
        <authorList>
            <person name="Nowell W R."/>
        </authorList>
    </citation>
    <scope>NUCLEOTIDE SEQUENCE</scope>
</reference>
<dbReference type="Proteomes" id="UP000663864">
    <property type="component" value="Unassembled WGS sequence"/>
</dbReference>
<gene>
    <name evidence="1" type="ORF">ZHD862_LOCUS24132</name>
</gene>
<dbReference type="EMBL" id="CAJNOT010001617">
    <property type="protein sequence ID" value="CAF1226359.1"/>
    <property type="molecule type" value="Genomic_DNA"/>
</dbReference>